<proteinExistence type="predicted"/>
<feature type="transmembrane region" description="Helical" evidence="5">
    <location>
        <begin position="351"/>
        <end position="371"/>
    </location>
</feature>
<protein>
    <submittedName>
        <fullName evidence="7">SulP family inorganic anion transporter</fullName>
    </submittedName>
</protein>
<keyword evidence="8" id="KW-1185">Reference proteome</keyword>
<dbReference type="Proteomes" id="UP000732105">
    <property type="component" value="Unassembled WGS sequence"/>
</dbReference>
<name>A0ABX1WZV3_9BACT</name>
<comment type="subcellular location">
    <subcellularLocation>
        <location evidence="1">Membrane</location>
        <topology evidence="1">Multi-pass membrane protein</topology>
    </subcellularLocation>
</comment>
<dbReference type="RefSeq" id="WP_171596969.1">
    <property type="nucleotide sequence ID" value="NZ_RZNH01000039.1"/>
</dbReference>
<evidence type="ECO:0000256" key="4">
    <source>
        <dbReference type="ARBA" id="ARBA00023136"/>
    </source>
</evidence>
<accession>A0ABX1WZV3</accession>
<reference evidence="7 8" key="1">
    <citation type="submission" date="2018-12" db="EMBL/GenBank/DDBJ databases">
        <title>Marinifilum JC070 sp. nov., a marine bacterium isolated from Yongle Blue Hole in the South China Sea.</title>
        <authorList>
            <person name="Fu T."/>
        </authorList>
    </citation>
    <scope>NUCLEOTIDE SEQUENCE [LARGE SCALE GENOMIC DNA]</scope>
    <source>
        <strain evidence="7 8">JC070</strain>
    </source>
</reference>
<dbReference type="InterPro" id="IPR052706">
    <property type="entry name" value="Membrane-Transporter-like"/>
</dbReference>
<keyword evidence="3 5" id="KW-1133">Transmembrane helix</keyword>
<feature type="transmembrane region" description="Helical" evidence="5">
    <location>
        <begin position="383"/>
        <end position="414"/>
    </location>
</feature>
<feature type="domain" description="STAS" evidence="6">
    <location>
        <begin position="421"/>
        <end position="509"/>
    </location>
</feature>
<evidence type="ECO:0000259" key="6">
    <source>
        <dbReference type="PROSITE" id="PS50801"/>
    </source>
</evidence>
<dbReference type="Gene3D" id="3.30.750.24">
    <property type="entry name" value="STAS domain"/>
    <property type="match status" value="1"/>
</dbReference>
<evidence type="ECO:0000256" key="3">
    <source>
        <dbReference type="ARBA" id="ARBA00022989"/>
    </source>
</evidence>
<dbReference type="CDD" id="cd07042">
    <property type="entry name" value="STAS_SulP_like_sulfate_transporter"/>
    <property type="match status" value="1"/>
</dbReference>
<feature type="transmembrane region" description="Helical" evidence="5">
    <location>
        <begin position="295"/>
        <end position="316"/>
    </location>
</feature>
<feature type="transmembrane region" description="Helical" evidence="5">
    <location>
        <begin position="42"/>
        <end position="59"/>
    </location>
</feature>
<keyword evidence="4 5" id="KW-0472">Membrane</keyword>
<dbReference type="InterPro" id="IPR036513">
    <property type="entry name" value="STAS_dom_sf"/>
</dbReference>
<feature type="transmembrane region" description="Helical" evidence="5">
    <location>
        <begin position="253"/>
        <end position="275"/>
    </location>
</feature>
<evidence type="ECO:0000256" key="5">
    <source>
        <dbReference type="SAM" id="Phobius"/>
    </source>
</evidence>
<evidence type="ECO:0000313" key="8">
    <source>
        <dbReference type="Proteomes" id="UP000732105"/>
    </source>
</evidence>
<dbReference type="SUPFAM" id="SSF52091">
    <property type="entry name" value="SpoIIaa-like"/>
    <property type="match status" value="1"/>
</dbReference>
<feature type="transmembrane region" description="Helical" evidence="5">
    <location>
        <begin position="168"/>
        <end position="185"/>
    </location>
</feature>
<comment type="caution">
    <text evidence="7">The sequence shown here is derived from an EMBL/GenBank/DDBJ whole genome shotgun (WGS) entry which is preliminary data.</text>
</comment>
<sequence>MVDFFKKKAKNSKDDILSGLTVALALVPEAVAFAFVAGVDPLVGLYAAFMIGLITSVFGGRPGMISGATGAMAVVLVSLVKEGNEMGMAMATPVENMGLNYLFATIVLTGVIQFLAGVFKFGKFVRLIPHPVMMGFVNGLAIVIFLSQLGMFTEKIAGEAVWLHGTELYTMIGLVMLTMAIMFFLPKLTSKIPAALTGIVVVSAIVIFGGLDVSTVGSFIRDGGGSGLKGGLPTFQSQLFNMVPLNWETITFVLPYACILAAIGLIESLMTLNLLDEITNSRGNGNRECMAQGAANIVTGFFGGMGGCAMIGQSLINVKSGGRGRLSGIVAALTLLAFILFAASYIEMVPIAALVGVMFMVVIGTFAWSSFRILNKIPKSDAFVLILVSGLTVIFDLAIAVLVGVIVSALVFSWENARRIRARKSMKEDGTKVYEIWGPLFFGSITTFMNKFDVANDPESVEIDFIESRVSDHSGIEAISNLVKKYENAGKTIKLKHLSEDCIKLLHRADDHLRTVIIRDIDDPRYYVVTDKVKIE</sequence>
<dbReference type="InterPro" id="IPR011547">
    <property type="entry name" value="SLC26A/SulP_dom"/>
</dbReference>
<dbReference type="PROSITE" id="PS50801">
    <property type="entry name" value="STAS"/>
    <property type="match status" value="1"/>
</dbReference>
<gene>
    <name evidence="7" type="ORF">ELS83_18060</name>
</gene>
<evidence type="ECO:0000313" key="7">
    <source>
        <dbReference type="EMBL" id="NOU61710.1"/>
    </source>
</evidence>
<feature type="transmembrane region" description="Helical" evidence="5">
    <location>
        <begin position="131"/>
        <end position="148"/>
    </location>
</feature>
<organism evidence="7 8">
    <name type="scientific">Marinifilum caeruleilacunae</name>
    <dbReference type="NCBI Taxonomy" id="2499076"/>
    <lineage>
        <taxon>Bacteria</taxon>
        <taxon>Pseudomonadati</taxon>
        <taxon>Bacteroidota</taxon>
        <taxon>Bacteroidia</taxon>
        <taxon>Marinilabiliales</taxon>
        <taxon>Marinifilaceae</taxon>
    </lineage>
</organism>
<feature type="transmembrane region" description="Helical" evidence="5">
    <location>
        <begin position="192"/>
        <end position="211"/>
    </location>
</feature>
<evidence type="ECO:0000256" key="2">
    <source>
        <dbReference type="ARBA" id="ARBA00022692"/>
    </source>
</evidence>
<keyword evidence="2 5" id="KW-0812">Transmembrane</keyword>
<dbReference type="Pfam" id="PF01740">
    <property type="entry name" value="STAS"/>
    <property type="match status" value="1"/>
</dbReference>
<dbReference type="PANTHER" id="PTHR43310:SF1">
    <property type="entry name" value="SULFATE TRANSPORTER YBAR-RELATED"/>
    <property type="match status" value="1"/>
</dbReference>
<feature type="transmembrane region" description="Helical" evidence="5">
    <location>
        <begin position="101"/>
        <end position="119"/>
    </location>
</feature>
<dbReference type="EMBL" id="RZNH01000039">
    <property type="protein sequence ID" value="NOU61710.1"/>
    <property type="molecule type" value="Genomic_DNA"/>
</dbReference>
<feature type="transmembrane region" description="Helical" evidence="5">
    <location>
        <begin position="328"/>
        <end position="346"/>
    </location>
</feature>
<dbReference type="InterPro" id="IPR002645">
    <property type="entry name" value="STAS_dom"/>
</dbReference>
<dbReference type="Pfam" id="PF00916">
    <property type="entry name" value="Sulfate_transp"/>
    <property type="match status" value="1"/>
</dbReference>
<dbReference type="PANTHER" id="PTHR43310">
    <property type="entry name" value="SULFATE TRANSPORTER YBAR-RELATED"/>
    <property type="match status" value="1"/>
</dbReference>
<evidence type="ECO:0000256" key="1">
    <source>
        <dbReference type="ARBA" id="ARBA00004141"/>
    </source>
</evidence>